<dbReference type="RefSeq" id="WP_388113677.1">
    <property type="nucleotide sequence ID" value="NZ_JBIAHM010000017.1"/>
</dbReference>
<proteinExistence type="predicted"/>
<dbReference type="Proteomes" id="UP001601303">
    <property type="component" value="Unassembled WGS sequence"/>
</dbReference>
<organism evidence="1 2">
    <name type="scientific">Streptomyces hokutonensis</name>
    <dbReference type="NCBI Taxonomy" id="1306990"/>
    <lineage>
        <taxon>Bacteria</taxon>
        <taxon>Bacillati</taxon>
        <taxon>Actinomycetota</taxon>
        <taxon>Actinomycetes</taxon>
        <taxon>Kitasatosporales</taxon>
        <taxon>Streptomycetaceae</taxon>
        <taxon>Streptomyces</taxon>
    </lineage>
</organism>
<sequence>MSTPGMPLSAALIPDCTELKAHRAAYKRAKTNDAIFVCIARQGRRWKVELDAMSCSGPIIPDEAVTVLRSAAEALVLADTVTQANIAADYISMWAFESEQRAREIAAAFHAALYGFRQLYTAVPSKRRRP</sequence>
<accession>A0ABW6MF60</accession>
<reference evidence="1 2" key="1">
    <citation type="submission" date="2024-10" db="EMBL/GenBank/DDBJ databases">
        <title>The Natural Products Discovery Center: Release of the First 8490 Sequenced Strains for Exploring Actinobacteria Biosynthetic Diversity.</title>
        <authorList>
            <person name="Kalkreuter E."/>
            <person name="Kautsar S.A."/>
            <person name="Yang D."/>
            <person name="Bader C.D."/>
            <person name="Teijaro C.N."/>
            <person name="Fluegel L."/>
            <person name="Davis C.M."/>
            <person name="Simpson J.R."/>
            <person name="Lauterbach L."/>
            <person name="Steele A.D."/>
            <person name="Gui C."/>
            <person name="Meng S."/>
            <person name="Li G."/>
            <person name="Viehrig K."/>
            <person name="Ye F."/>
            <person name="Su P."/>
            <person name="Kiefer A.F."/>
            <person name="Nichols A."/>
            <person name="Cepeda A.J."/>
            <person name="Yan W."/>
            <person name="Fan B."/>
            <person name="Jiang Y."/>
            <person name="Adhikari A."/>
            <person name="Zheng C.-J."/>
            <person name="Schuster L."/>
            <person name="Cowan T.M."/>
            <person name="Smanski M.J."/>
            <person name="Chevrette M.G."/>
            <person name="De Carvalho L.P.S."/>
            <person name="Shen B."/>
        </authorList>
    </citation>
    <scope>NUCLEOTIDE SEQUENCE [LARGE SCALE GENOMIC DNA]</scope>
    <source>
        <strain evidence="1 2">NPDC006488</strain>
    </source>
</reference>
<evidence type="ECO:0000313" key="1">
    <source>
        <dbReference type="EMBL" id="MFE9604772.1"/>
    </source>
</evidence>
<keyword evidence="2" id="KW-1185">Reference proteome</keyword>
<evidence type="ECO:0000313" key="2">
    <source>
        <dbReference type="Proteomes" id="UP001601303"/>
    </source>
</evidence>
<name>A0ABW6MF60_9ACTN</name>
<gene>
    <name evidence="1" type="ORF">ACFYNQ_40285</name>
</gene>
<comment type="caution">
    <text evidence="1">The sequence shown here is derived from an EMBL/GenBank/DDBJ whole genome shotgun (WGS) entry which is preliminary data.</text>
</comment>
<dbReference type="EMBL" id="JBIAHM010000017">
    <property type="protein sequence ID" value="MFE9604772.1"/>
    <property type="molecule type" value="Genomic_DNA"/>
</dbReference>
<protein>
    <submittedName>
        <fullName evidence="1">Uncharacterized protein</fullName>
    </submittedName>
</protein>